<dbReference type="Proteomes" id="UP000663824">
    <property type="component" value="Unassembled WGS sequence"/>
</dbReference>
<gene>
    <name evidence="1" type="ORF">MBJ925_LOCUS10222</name>
</gene>
<name>A0A816NIM4_9BILA</name>
<evidence type="ECO:0000313" key="2">
    <source>
        <dbReference type="Proteomes" id="UP000663824"/>
    </source>
</evidence>
<protein>
    <submittedName>
        <fullName evidence="1">Uncharacterized protein</fullName>
    </submittedName>
</protein>
<dbReference type="EMBL" id="CAJNRE010004187">
    <property type="protein sequence ID" value="CAF2033246.1"/>
    <property type="molecule type" value="Genomic_DNA"/>
</dbReference>
<comment type="caution">
    <text evidence="1">The sequence shown here is derived from an EMBL/GenBank/DDBJ whole genome shotgun (WGS) entry which is preliminary data.</text>
</comment>
<dbReference type="AlphaFoldDB" id="A0A816NIM4"/>
<sequence length="279" mass="32396">MTITTDDVNDKIQPNELLSQISNLNENNSTEKEENSSVFFDLAHYQQLDNLNLHAYTSINCVSFSHNVINFIRNANISKSHAQQLIDLIQSGRPQPNNLPNNYLDVFKLLSVDNLFMKRVLCINCESELSIASKKCPTCSDTKSERIAEVFDTLQETIFTRTYDRLSSVIDEYREYFTKQQMNNETNDIVYNQNYKLLYNSTNDRFITILLHVDGTCLSNNNKESLWLLSCSIIELPPAIRIRRKNNLVLSMRISKEQPNIYLWLTRCFKQLSDLKEKG</sequence>
<reference evidence="1" key="1">
    <citation type="submission" date="2021-02" db="EMBL/GenBank/DDBJ databases">
        <authorList>
            <person name="Nowell W R."/>
        </authorList>
    </citation>
    <scope>NUCLEOTIDE SEQUENCE</scope>
</reference>
<proteinExistence type="predicted"/>
<organism evidence="1 2">
    <name type="scientific">Rotaria magnacalcarata</name>
    <dbReference type="NCBI Taxonomy" id="392030"/>
    <lineage>
        <taxon>Eukaryota</taxon>
        <taxon>Metazoa</taxon>
        <taxon>Spiralia</taxon>
        <taxon>Gnathifera</taxon>
        <taxon>Rotifera</taxon>
        <taxon>Eurotatoria</taxon>
        <taxon>Bdelloidea</taxon>
        <taxon>Philodinida</taxon>
        <taxon>Philodinidae</taxon>
        <taxon>Rotaria</taxon>
    </lineage>
</organism>
<evidence type="ECO:0000313" key="1">
    <source>
        <dbReference type="EMBL" id="CAF2033246.1"/>
    </source>
</evidence>
<accession>A0A816NIM4</accession>